<accession>A0A6G9XP39</accession>
<dbReference type="AlphaFoldDB" id="A0A6G9XP39"/>
<reference evidence="2 3" key="1">
    <citation type="journal article" date="2019" name="ACS Chem. Biol.">
        <title>Identification and Mobilization of a Cryptic Antibiotic Biosynthesis Gene Locus from a Human-Pathogenic Nocardia Isolate.</title>
        <authorList>
            <person name="Herisse M."/>
            <person name="Ishida K."/>
            <person name="Porter J.L."/>
            <person name="Howden B."/>
            <person name="Hertweck C."/>
            <person name="Stinear T.P."/>
            <person name="Pidot S.J."/>
        </authorList>
    </citation>
    <scope>NUCLEOTIDE SEQUENCE [LARGE SCALE GENOMIC DNA]</scope>
    <source>
        <strain evidence="2 3">AUSMDU00024985</strain>
    </source>
</reference>
<sequence>MDARRILRGYRSRLGRRCPIFGGAHQCAVGTGYRHHCRLARQQPGHPGAVEGVAKAWNGSVDRVLDHVVVLCRKVAHEIVIRRELQWCMETTGITLSGGMASDLVDPNDGLPLPSDQLGFAPYVSMLATVIADRTTSLPLSIGVFGEWGSGKSTFMAMPHERIRLLAGSDATYCAHIAQIGFNSWHYADTNLWASFGDEIFRRLAGPDIDPKEQAKQIRREIAAHLGQRDQLTLATQQATATRLRAAVDRATANRETTSSCIRG</sequence>
<gene>
    <name evidence="2" type="ORF">F5X71_10350</name>
</gene>
<dbReference type="Pfam" id="PF07693">
    <property type="entry name" value="KAP_NTPase"/>
    <property type="match status" value="1"/>
</dbReference>
<name>A0A6G9XP39_NOCBR</name>
<dbReference type="EMBL" id="CP046171">
    <property type="protein sequence ID" value="QIS02666.1"/>
    <property type="molecule type" value="Genomic_DNA"/>
</dbReference>
<dbReference type="Proteomes" id="UP000501705">
    <property type="component" value="Chromosome"/>
</dbReference>
<proteinExistence type="predicted"/>
<organism evidence="2 3">
    <name type="scientific">Nocardia brasiliensis</name>
    <dbReference type="NCBI Taxonomy" id="37326"/>
    <lineage>
        <taxon>Bacteria</taxon>
        <taxon>Bacillati</taxon>
        <taxon>Actinomycetota</taxon>
        <taxon>Actinomycetes</taxon>
        <taxon>Mycobacteriales</taxon>
        <taxon>Nocardiaceae</taxon>
        <taxon>Nocardia</taxon>
    </lineage>
</organism>
<feature type="domain" description="KAP NTPase" evidence="1">
    <location>
        <begin position="120"/>
        <end position="198"/>
    </location>
</feature>
<evidence type="ECO:0000313" key="2">
    <source>
        <dbReference type="EMBL" id="QIS02666.1"/>
    </source>
</evidence>
<protein>
    <recommendedName>
        <fullName evidence="1">KAP NTPase domain-containing protein</fullName>
    </recommendedName>
</protein>
<evidence type="ECO:0000259" key="1">
    <source>
        <dbReference type="Pfam" id="PF07693"/>
    </source>
</evidence>
<dbReference type="InterPro" id="IPR011646">
    <property type="entry name" value="KAP_P-loop"/>
</dbReference>
<evidence type="ECO:0000313" key="3">
    <source>
        <dbReference type="Proteomes" id="UP000501705"/>
    </source>
</evidence>